<accession>A0ABM7V760</accession>
<proteinExistence type="predicted"/>
<keyword evidence="3" id="KW-1185">Reference proteome</keyword>
<dbReference type="RefSeq" id="WP_229316788.1">
    <property type="nucleotide sequence ID" value="NZ_AP025184.1"/>
</dbReference>
<keyword evidence="1" id="KW-0732">Signal</keyword>
<reference evidence="2 3" key="1">
    <citation type="journal article" date="2022" name="Int. J. Syst. Evol. Microbiol.">
        <title>Flavobacterium ammonificans sp. nov. and Flavobacterium ammoniigenes sp. nov., ammonifying bacteria isolated from surface river water.</title>
        <authorList>
            <person name="Watanabe K."/>
            <person name="Kitamura T."/>
            <person name="Ogata Y."/>
            <person name="Shindo C."/>
            <person name="Suda W."/>
        </authorList>
    </citation>
    <scope>NUCLEOTIDE SEQUENCE [LARGE SCALE GENOMIC DNA]</scope>
    <source>
        <strain evidence="2 3">GENT5</strain>
    </source>
</reference>
<evidence type="ECO:0000313" key="2">
    <source>
        <dbReference type="EMBL" id="BDB55405.1"/>
    </source>
</evidence>
<protein>
    <submittedName>
        <fullName evidence="2">Uncharacterized protein</fullName>
    </submittedName>
</protein>
<evidence type="ECO:0000313" key="3">
    <source>
        <dbReference type="Proteomes" id="UP001319867"/>
    </source>
</evidence>
<feature type="signal peptide" evidence="1">
    <location>
        <begin position="1"/>
        <end position="26"/>
    </location>
</feature>
<reference evidence="2 3" key="2">
    <citation type="journal article" date="2022" name="Microorganisms">
        <title>Complete Genome Sequences of Two Flavobacterium ammonificans Strains and a Flavobacterium ammoniigenes Strain of Ammonifying Bacterioplankton Isolated from Surface River Water.</title>
        <authorList>
            <person name="Suda W."/>
            <person name="Ogata Y."/>
            <person name="Shindo C."/>
            <person name="Watanabe K."/>
        </authorList>
    </citation>
    <scope>NUCLEOTIDE SEQUENCE [LARGE SCALE GENOMIC DNA]</scope>
    <source>
        <strain evidence="2 3">GENT5</strain>
    </source>
</reference>
<evidence type="ECO:0000256" key="1">
    <source>
        <dbReference type="SAM" id="SignalP"/>
    </source>
</evidence>
<dbReference type="PROSITE" id="PS51257">
    <property type="entry name" value="PROKAR_LIPOPROTEIN"/>
    <property type="match status" value="1"/>
</dbReference>
<name>A0ABM7V760_9FLAO</name>
<sequence length="60" mass="6207">MKTPIVSKLVVLFVFSIVLQSCTADALPGDPAASPEKTVVKPTNVSAEVAGELIIPKTKG</sequence>
<organism evidence="2 3">
    <name type="scientific">Flavobacterium ammoniigenes</name>
    <dbReference type="NCBI Taxonomy" id="1751095"/>
    <lineage>
        <taxon>Bacteria</taxon>
        <taxon>Pseudomonadati</taxon>
        <taxon>Bacteroidota</taxon>
        <taxon>Flavobacteriia</taxon>
        <taxon>Flavobacteriales</taxon>
        <taxon>Flavobacteriaceae</taxon>
        <taxon>Flavobacterium</taxon>
    </lineage>
</organism>
<dbReference type="Proteomes" id="UP001319867">
    <property type="component" value="Chromosome"/>
</dbReference>
<gene>
    <name evidence="2" type="ORF">GENT5_17100</name>
</gene>
<feature type="chain" id="PRO_5045153783" evidence="1">
    <location>
        <begin position="27"/>
        <end position="60"/>
    </location>
</feature>
<dbReference type="EMBL" id="AP025184">
    <property type="protein sequence ID" value="BDB55405.1"/>
    <property type="molecule type" value="Genomic_DNA"/>
</dbReference>